<dbReference type="PANTHER" id="PTHR42794">
    <property type="entry name" value="HEMIN IMPORT ATP-BINDING PROTEIN HMUV"/>
    <property type="match status" value="1"/>
</dbReference>
<dbReference type="InterPro" id="IPR017871">
    <property type="entry name" value="ABC_transporter-like_CS"/>
</dbReference>
<evidence type="ECO:0000256" key="3">
    <source>
        <dbReference type="ARBA" id="ARBA00022840"/>
    </source>
</evidence>
<dbReference type="Gene3D" id="3.40.50.300">
    <property type="entry name" value="P-loop containing nucleotide triphosphate hydrolases"/>
    <property type="match status" value="1"/>
</dbReference>
<evidence type="ECO:0000313" key="7">
    <source>
        <dbReference type="Proteomes" id="UP000030787"/>
    </source>
</evidence>
<dbReference type="PROSITE" id="PS50893">
    <property type="entry name" value="ABC_TRANSPORTER_2"/>
    <property type="match status" value="1"/>
</dbReference>
<organism evidence="6 7">
    <name type="scientific">Candidatus Methanoplasma termitum</name>
    <dbReference type="NCBI Taxonomy" id="1577791"/>
    <lineage>
        <taxon>Archaea</taxon>
        <taxon>Methanobacteriati</taxon>
        <taxon>Thermoplasmatota</taxon>
        <taxon>Thermoplasmata</taxon>
        <taxon>Methanomassiliicoccales</taxon>
        <taxon>Methanomassiliicoccaceae</taxon>
        <taxon>Candidatus Methanoplasma</taxon>
    </lineage>
</organism>
<evidence type="ECO:0000256" key="2">
    <source>
        <dbReference type="ARBA" id="ARBA00022741"/>
    </source>
</evidence>
<keyword evidence="1" id="KW-0813">Transport</keyword>
<dbReference type="EC" id="3.6.3.33" evidence="6"/>
<dbReference type="InterPro" id="IPR003439">
    <property type="entry name" value="ABC_transporter-like_ATP-bd"/>
</dbReference>
<evidence type="ECO:0000259" key="5">
    <source>
        <dbReference type="PROSITE" id="PS50893"/>
    </source>
</evidence>
<keyword evidence="6" id="KW-0378">Hydrolase</keyword>
<keyword evidence="7" id="KW-1185">Reference proteome</keyword>
<keyword evidence="2" id="KW-0547">Nucleotide-binding</keyword>
<dbReference type="AlphaFoldDB" id="A0A0A7LGP5"/>
<dbReference type="GO" id="GO:0005524">
    <property type="term" value="F:ATP binding"/>
    <property type="evidence" value="ECO:0007669"/>
    <property type="project" value="UniProtKB-KW"/>
</dbReference>
<evidence type="ECO:0000256" key="4">
    <source>
        <dbReference type="ARBA" id="ARBA00022967"/>
    </source>
</evidence>
<dbReference type="GO" id="GO:0016887">
    <property type="term" value="F:ATP hydrolysis activity"/>
    <property type="evidence" value="ECO:0007669"/>
    <property type="project" value="InterPro"/>
</dbReference>
<dbReference type="Pfam" id="PF00005">
    <property type="entry name" value="ABC_tran"/>
    <property type="match status" value="1"/>
</dbReference>
<dbReference type="InterPro" id="IPR027417">
    <property type="entry name" value="P-loop_NTPase"/>
</dbReference>
<dbReference type="Proteomes" id="UP000030787">
    <property type="component" value="Chromosome"/>
</dbReference>
<evidence type="ECO:0000256" key="1">
    <source>
        <dbReference type="ARBA" id="ARBA00022448"/>
    </source>
</evidence>
<gene>
    <name evidence="6" type="primary">btuD3</name>
    <name evidence="6" type="ORF">Mpt1_c07730</name>
</gene>
<dbReference type="STRING" id="1577791.Mpt1_c07730"/>
<dbReference type="SMART" id="SM00382">
    <property type="entry name" value="AAA"/>
    <property type="match status" value="1"/>
</dbReference>
<dbReference type="SUPFAM" id="SSF52540">
    <property type="entry name" value="P-loop containing nucleoside triphosphate hydrolases"/>
    <property type="match status" value="1"/>
</dbReference>
<dbReference type="InterPro" id="IPR003593">
    <property type="entry name" value="AAA+_ATPase"/>
</dbReference>
<sequence length="263" mass="29633">MVSLLDIESLSYKYDEKIVLDQITLGIKGGEIIGILGPNGCGKTTLLKNLNRNLKPHGGCVLIEGTDIDGISKREIAQSIAAVPQSNEIRFAFTVKEIVTMGRMPFQESFRGETRDDLTIIEKAMEQTGLTRFADRYVNTLSGGERQRAIIARAITQTPKIILMDEPTLHLDINMQFEVLDLIQRLSRENDLAVVIVSHDLPMVTRYCDRVVLIHDHKIFAMGTPEETLTKENMRIVFNVDAELEKDPRTGKTTVRLFGSYRE</sequence>
<reference evidence="6 7" key="1">
    <citation type="journal article" date="2014" name="Appl. Environ. Microbiol.">
        <title>Comparative Genome Analysis of 'Candidatus Methanoplasma termitum' Indicates a New Mode of Energy Metabolism in the Seventh Order of Methanogens.</title>
        <authorList>
            <person name="Lang K."/>
            <person name="Schuldes J."/>
            <person name="Klingl A."/>
            <person name="Poehlein A."/>
            <person name="Daniel R."/>
            <person name="Brune A."/>
        </authorList>
    </citation>
    <scope>NUCLEOTIDE SEQUENCE [LARGE SCALE GENOMIC DNA]</scope>
    <source>
        <strain evidence="7">Mpt1</strain>
    </source>
</reference>
<accession>A0A0A7LGP5</accession>
<evidence type="ECO:0000313" key="6">
    <source>
        <dbReference type="EMBL" id="AIZ56656.1"/>
    </source>
</evidence>
<dbReference type="PROSITE" id="PS00211">
    <property type="entry name" value="ABC_TRANSPORTER_1"/>
    <property type="match status" value="1"/>
</dbReference>
<keyword evidence="4" id="KW-1278">Translocase</keyword>
<dbReference type="EMBL" id="CP010070">
    <property type="protein sequence ID" value="AIZ56656.1"/>
    <property type="molecule type" value="Genomic_DNA"/>
</dbReference>
<feature type="domain" description="ABC transporter" evidence="5">
    <location>
        <begin position="5"/>
        <end position="241"/>
    </location>
</feature>
<dbReference type="HOGENOM" id="CLU_000604_1_11_2"/>
<dbReference type="CDD" id="cd03214">
    <property type="entry name" value="ABC_Iron-Siderophores_B12_Hemin"/>
    <property type="match status" value="1"/>
</dbReference>
<dbReference type="KEGG" id="mear:Mpt1_c07730"/>
<protein>
    <submittedName>
        <fullName evidence="6">BtuD3 protein</fullName>
        <ecNumber evidence="6">3.6.3.33</ecNumber>
    </submittedName>
</protein>
<name>A0A0A7LGP5_9ARCH</name>
<dbReference type="PANTHER" id="PTHR42794:SF1">
    <property type="entry name" value="HEMIN IMPORT ATP-BINDING PROTEIN HMUV"/>
    <property type="match status" value="1"/>
</dbReference>
<dbReference type="FunFam" id="3.40.50.300:FF:000134">
    <property type="entry name" value="Iron-enterobactin ABC transporter ATP-binding protein"/>
    <property type="match status" value="1"/>
</dbReference>
<proteinExistence type="predicted"/>
<keyword evidence="3" id="KW-0067">ATP-binding</keyword>
<dbReference type="OrthoDB" id="24644at2157"/>